<dbReference type="Gene3D" id="3.30.2060.10">
    <property type="entry name" value="Penicillin-binding protein 1b domain"/>
    <property type="match status" value="1"/>
</dbReference>
<dbReference type="NCBIfam" id="TIGR00580">
    <property type="entry name" value="mfd"/>
    <property type="match status" value="1"/>
</dbReference>
<sequence length="1165" mass="129945">MSEIQSPLNPVLPKHTGRTIRWSGLWGSTPALALLQAVAGKGDGIVLALAATPHDAQQLETELRFYAGDNDAGILAFPDWETLPYDVFSPHQDIVSQRLRTLHRLPDTRHGILVVPVNTLLQCLPPPSFVEQNVFELSVGDRLQLDALRRRLEQAGYRCVPEVMEHGEFAVRGALLDLYPMGSDLPFRVDLFDDEVETIRTFDPETQLSRDRVESISLLPGREFPVDEAGIGLFRAGFRASFEGDPTRSLIYRDVSEGNMPNGVESYLPLFFEETATLFDYLPSGATIYMADGVVAAAGSAWAEVQDRYEQRRHDKTRPLLPPERLYMPAEELSRRLEDSAVVVLHQETAAEQAKGPAPGVVRHATRPLPSLALNAKENEPERPALADFLAQQAPSARVLFVAETAGHREAMLDSLRRHDIKPQQHGNWPDFVASSNRLGIVVSTLERGAWLTDGEGIVIVTEANLFGNRAQQRRRRRRQDRDPALLFRDLNDLRINSPVVHEDHGVGRYLGLQRLDVGDFPTEFLTLEYAGGDKLYVPVASLHLISRYTGGDESSAPLHRLGSGQWEKARRRAAEKVRDVAAELLDVYARRAARQGTSMVADADQYQRFAEAFPFEETPDQQDAIDQVVADLASPQPMDRVVCGDVGFGKTEVAMRAAFVAVESGFQVVVLVPTTLLAQQHYQNFQDRFADWPVKIGLLSRFVDSKSQRATQSGLADGTLDIAIGTHKLLQSDFKARNLGLVIIDEEHRFGVRQKERMKELRAEVDLLTLTATPIPRTLNMAMAGMRDLSIIATPPARRLAVKTFVNEWNEALVEEACLREFKRGGQVYFLHNDVQTIEKKANDLQALLPQARIGVAHGQLPERELERVMLDFYHQRHNLLVCSTIIESGIDVPSANTIIINRADRFGLAQLHQMRGRVGRSHHRAYAYLIAPHRKAMTADAAKRLEAISAHEDLGVGFNLASHDLEIRGAGELLGAEQSGQINEIGFSMYNDLLERAIKDLRSGREPALDQPLHHGAEVDLRLPALLPEDYLPDVHTRLVLYKRIANAGSKAQLRDLQVEMIDRFGLLPDATKNLFRITELKIRAEALGIKRIELGPSGGNLAFAPTTHIDPAALVMLIQGSPDTYRLEGQERLKVRLDLPEPTDRFALAEQLLDNLRQREAA</sequence>
<dbReference type="FunFam" id="3.40.50.300:FF:000300">
    <property type="entry name" value="Transcription-repair-coupling factor"/>
    <property type="match status" value="1"/>
</dbReference>
<keyword evidence="8 13" id="KW-0238">DNA-binding</keyword>
<dbReference type="CDD" id="cd17991">
    <property type="entry name" value="DEXHc_TRCF"/>
    <property type="match status" value="1"/>
</dbReference>
<dbReference type="SMART" id="SM00487">
    <property type="entry name" value="DEXDc"/>
    <property type="match status" value="1"/>
</dbReference>
<dbReference type="InterPro" id="IPR014001">
    <property type="entry name" value="Helicase_ATP-bd"/>
</dbReference>
<dbReference type="GO" id="GO:0000716">
    <property type="term" value="P:transcription-coupled nucleotide-excision repair, DNA damage recognition"/>
    <property type="evidence" value="ECO:0007669"/>
    <property type="project" value="UniProtKB-UniRule"/>
</dbReference>
<dbReference type="GO" id="GO:0005737">
    <property type="term" value="C:cytoplasm"/>
    <property type="evidence" value="ECO:0007669"/>
    <property type="project" value="UniProtKB-SubCell"/>
</dbReference>
<keyword evidence="5 13" id="KW-0378">Hydrolase</keyword>
<dbReference type="Pfam" id="PF00271">
    <property type="entry name" value="Helicase_C"/>
    <property type="match status" value="1"/>
</dbReference>
<dbReference type="Gene3D" id="3.40.50.11180">
    <property type="match status" value="1"/>
</dbReference>
<feature type="domain" description="Helicase C-terminal" evidence="15">
    <location>
        <begin position="806"/>
        <end position="973"/>
    </location>
</feature>
<dbReference type="PROSITE" id="PS51194">
    <property type="entry name" value="HELICASE_CTER"/>
    <property type="match status" value="1"/>
</dbReference>
<dbReference type="NCBIfam" id="NF007966">
    <property type="entry name" value="PRK10689.1"/>
    <property type="match status" value="1"/>
</dbReference>
<evidence type="ECO:0000256" key="4">
    <source>
        <dbReference type="ARBA" id="ARBA00022763"/>
    </source>
</evidence>
<keyword evidence="4 13" id="KW-0227">DNA damage</keyword>
<dbReference type="GO" id="GO:0005524">
    <property type="term" value="F:ATP binding"/>
    <property type="evidence" value="ECO:0007669"/>
    <property type="project" value="UniProtKB-UniRule"/>
</dbReference>
<dbReference type="InterPro" id="IPR037235">
    <property type="entry name" value="TRCF-like_C_D7"/>
</dbReference>
<dbReference type="InterPro" id="IPR048635">
    <property type="entry name" value="MFD_D3"/>
</dbReference>
<dbReference type="SUPFAM" id="SSF143517">
    <property type="entry name" value="TRCF domain-like"/>
    <property type="match status" value="1"/>
</dbReference>
<dbReference type="InterPro" id="IPR011545">
    <property type="entry name" value="DEAD/DEAH_box_helicase_dom"/>
</dbReference>
<dbReference type="SMART" id="SM01058">
    <property type="entry name" value="CarD_TRCF"/>
    <property type="match status" value="1"/>
</dbReference>
<comment type="function">
    <text evidence="13">Couples transcription and DNA repair by recognizing RNA polymerase (RNAP) stalled at DNA lesions. Mediates ATP-dependent release of RNAP and its truncated transcript from the DNA, and recruitment of nucleotide excision repair machinery to the damaged site.</text>
</comment>
<keyword evidence="3 13" id="KW-0547">Nucleotide-binding</keyword>
<organism evidence="16 17">
    <name type="scientific">Natronocella acetinitrilica</name>
    <dbReference type="NCBI Taxonomy" id="414046"/>
    <lineage>
        <taxon>Bacteria</taxon>
        <taxon>Pseudomonadati</taxon>
        <taxon>Pseudomonadota</taxon>
        <taxon>Gammaproteobacteria</taxon>
        <taxon>Chromatiales</taxon>
        <taxon>Ectothiorhodospiraceae</taxon>
        <taxon>Natronocella</taxon>
    </lineage>
</organism>
<dbReference type="GO" id="GO:0003684">
    <property type="term" value="F:damaged DNA binding"/>
    <property type="evidence" value="ECO:0007669"/>
    <property type="project" value="InterPro"/>
</dbReference>
<evidence type="ECO:0000259" key="14">
    <source>
        <dbReference type="PROSITE" id="PS51192"/>
    </source>
</evidence>
<proteinExistence type="inferred from homology"/>
<dbReference type="InterPro" id="IPR005118">
    <property type="entry name" value="TRCF_C"/>
</dbReference>
<dbReference type="HAMAP" id="MF_00969">
    <property type="entry name" value="TRCF"/>
    <property type="match status" value="1"/>
</dbReference>
<dbReference type="PANTHER" id="PTHR47964">
    <property type="entry name" value="ATP-DEPENDENT DNA HELICASE HOMOLOG RECG, CHLOROPLASTIC"/>
    <property type="match status" value="1"/>
</dbReference>
<dbReference type="Pfam" id="PF17757">
    <property type="entry name" value="UvrB_inter"/>
    <property type="match status" value="1"/>
</dbReference>
<dbReference type="Pfam" id="PF02559">
    <property type="entry name" value="CarD_TRCF_RID"/>
    <property type="match status" value="1"/>
</dbReference>
<dbReference type="RefSeq" id="WP_253481714.1">
    <property type="nucleotide sequence ID" value="NZ_JALJXV010000008.1"/>
</dbReference>
<evidence type="ECO:0000259" key="15">
    <source>
        <dbReference type="PROSITE" id="PS51194"/>
    </source>
</evidence>
<dbReference type="EMBL" id="JALJXV010000008">
    <property type="protein sequence ID" value="MCP1676270.1"/>
    <property type="molecule type" value="Genomic_DNA"/>
</dbReference>
<evidence type="ECO:0000256" key="6">
    <source>
        <dbReference type="ARBA" id="ARBA00022806"/>
    </source>
</evidence>
<dbReference type="InterPro" id="IPR003711">
    <property type="entry name" value="CarD-like/TRCF_RID"/>
</dbReference>
<dbReference type="Gene3D" id="3.40.50.300">
    <property type="entry name" value="P-loop containing nucleotide triphosphate hydrolases"/>
    <property type="match status" value="2"/>
</dbReference>
<dbReference type="PANTHER" id="PTHR47964:SF1">
    <property type="entry name" value="ATP-DEPENDENT DNA HELICASE HOMOLOG RECG, CHLOROPLASTIC"/>
    <property type="match status" value="1"/>
</dbReference>
<gene>
    <name evidence="13" type="primary">mfd</name>
    <name evidence="16" type="ORF">J2T57_003429</name>
</gene>
<evidence type="ECO:0000256" key="5">
    <source>
        <dbReference type="ARBA" id="ARBA00022801"/>
    </source>
</evidence>
<comment type="similarity">
    <text evidence="10 13">In the N-terminal section; belongs to the UvrB family.</text>
</comment>
<dbReference type="Pfam" id="PF21132">
    <property type="entry name" value="MFD_D3"/>
    <property type="match status" value="1"/>
</dbReference>
<dbReference type="Gene3D" id="3.40.50.11140">
    <property type="match status" value="1"/>
</dbReference>
<feature type="domain" description="Helicase ATP-binding" evidence="14">
    <location>
        <begin position="632"/>
        <end position="793"/>
    </location>
</feature>
<evidence type="ECO:0000256" key="8">
    <source>
        <dbReference type="ARBA" id="ARBA00023125"/>
    </source>
</evidence>
<dbReference type="InterPro" id="IPR004576">
    <property type="entry name" value="Mfd"/>
</dbReference>
<comment type="subcellular location">
    <subcellularLocation>
        <location evidence="1 13">Cytoplasm</location>
    </subcellularLocation>
</comment>
<dbReference type="Proteomes" id="UP001205843">
    <property type="component" value="Unassembled WGS sequence"/>
</dbReference>
<dbReference type="Pfam" id="PF00270">
    <property type="entry name" value="DEAD"/>
    <property type="match status" value="1"/>
</dbReference>
<comment type="caution">
    <text evidence="16">The sequence shown here is derived from an EMBL/GenBank/DDBJ whole genome shotgun (WGS) entry which is preliminary data.</text>
</comment>
<dbReference type="SMART" id="SM00982">
    <property type="entry name" value="TRCF"/>
    <property type="match status" value="1"/>
</dbReference>
<dbReference type="EC" id="3.6.4.-" evidence="13"/>
<dbReference type="PROSITE" id="PS51192">
    <property type="entry name" value="HELICASE_ATP_BIND_1"/>
    <property type="match status" value="1"/>
</dbReference>
<dbReference type="InterPro" id="IPR047112">
    <property type="entry name" value="RecG/Mfd"/>
</dbReference>
<dbReference type="GO" id="GO:0003678">
    <property type="term" value="F:DNA helicase activity"/>
    <property type="evidence" value="ECO:0007669"/>
    <property type="project" value="TreeGrafter"/>
</dbReference>
<accession>A0AAE3G5H4</accession>
<dbReference type="SUPFAM" id="SSF141259">
    <property type="entry name" value="CarD-like"/>
    <property type="match status" value="1"/>
</dbReference>
<evidence type="ECO:0000256" key="12">
    <source>
        <dbReference type="ARBA" id="ARBA00070128"/>
    </source>
</evidence>
<dbReference type="InterPro" id="IPR041471">
    <property type="entry name" value="UvrB_inter"/>
</dbReference>
<keyword evidence="9 13" id="KW-0234">DNA repair</keyword>
<keyword evidence="17" id="KW-1185">Reference proteome</keyword>
<keyword evidence="2 13" id="KW-0963">Cytoplasm</keyword>
<dbReference type="InterPro" id="IPR001650">
    <property type="entry name" value="Helicase_C-like"/>
</dbReference>
<evidence type="ECO:0000256" key="1">
    <source>
        <dbReference type="ARBA" id="ARBA00004496"/>
    </source>
</evidence>
<evidence type="ECO:0000313" key="16">
    <source>
        <dbReference type="EMBL" id="MCP1676270.1"/>
    </source>
</evidence>
<dbReference type="GO" id="GO:0016787">
    <property type="term" value="F:hydrolase activity"/>
    <property type="evidence" value="ECO:0007669"/>
    <property type="project" value="UniProtKB-KW"/>
</dbReference>
<evidence type="ECO:0000256" key="2">
    <source>
        <dbReference type="ARBA" id="ARBA00022490"/>
    </source>
</evidence>
<keyword evidence="6 16" id="KW-0347">Helicase</keyword>
<evidence type="ECO:0000256" key="13">
    <source>
        <dbReference type="HAMAP-Rule" id="MF_00969"/>
    </source>
</evidence>
<evidence type="ECO:0000256" key="7">
    <source>
        <dbReference type="ARBA" id="ARBA00022840"/>
    </source>
</evidence>
<protein>
    <recommendedName>
        <fullName evidence="12 13">Transcription-repair-coupling factor</fullName>
        <shortName evidence="13">TRCF</shortName>
        <ecNumber evidence="13">3.6.4.-</ecNumber>
    </recommendedName>
</protein>
<dbReference type="FunFam" id="3.40.50.300:FF:000546">
    <property type="entry name" value="Transcription-repair-coupling factor"/>
    <property type="match status" value="1"/>
</dbReference>
<dbReference type="SMART" id="SM00490">
    <property type="entry name" value="HELICc"/>
    <property type="match status" value="1"/>
</dbReference>
<dbReference type="Pfam" id="PF03461">
    <property type="entry name" value="TRCF"/>
    <property type="match status" value="1"/>
</dbReference>
<dbReference type="InterPro" id="IPR036101">
    <property type="entry name" value="CarD-like/TRCF_RID_sf"/>
</dbReference>
<evidence type="ECO:0000313" key="17">
    <source>
        <dbReference type="Proteomes" id="UP001205843"/>
    </source>
</evidence>
<evidence type="ECO:0000256" key="11">
    <source>
        <dbReference type="ARBA" id="ARBA00061399"/>
    </source>
</evidence>
<evidence type="ECO:0000256" key="10">
    <source>
        <dbReference type="ARBA" id="ARBA00061104"/>
    </source>
</evidence>
<dbReference type="GO" id="GO:0006355">
    <property type="term" value="P:regulation of DNA-templated transcription"/>
    <property type="evidence" value="ECO:0007669"/>
    <property type="project" value="UniProtKB-UniRule"/>
</dbReference>
<dbReference type="AlphaFoldDB" id="A0AAE3G5H4"/>
<evidence type="ECO:0000256" key="9">
    <source>
        <dbReference type="ARBA" id="ARBA00023204"/>
    </source>
</evidence>
<reference evidence="16" key="1">
    <citation type="submission" date="2022-03" db="EMBL/GenBank/DDBJ databases">
        <title>Genomic Encyclopedia of Type Strains, Phase III (KMG-III): the genomes of soil and plant-associated and newly described type strains.</title>
        <authorList>
            <person name="Whitman W."/>
        </authorList>
    </citation>
    <scope>NUCLEOTIDE SEQUENCE</scope>
    <source>
        <strain evidence="16">ANL 6-2</strain>
    </source>
</reference>
<keyword evidence="7 13" id="KW-0067">ATP-binding</keyword>
<comment type="similarity">
    <text evidence="11 13">In the C-terminal section; belongs to the helicase family. RecG subfamily.</text>
</comment>
<name>A0AAE3G5H4_9GAMM</name>
<dbReference type="InterPro" id="IPR027417">
    <property type="entry name" value="P-loop_NTPase"/>
</dbReference>
<dbReference type="Gene3D" id="3.90.1150.50">
    <property type="entry name" value="Transcription-repair-coupling factor, D7 domain"/>
    <property type="match status" value="1"/>
</dbReference>
<dbReference type="SUPFAM" id="SSF52540">
    <property type="entry name" value="P-loop containing nucleoside triphosphate hydrolases"/>
    <property type="match status" value="4"/>
</dbReference>
<dbReference type="Gene3D" id="2.40.10.170">
    <property type="match status" value="1"/>
</dbReference>
<evidence type="ECO:0000256" key="3">
    <source>
        <dbReference type="ARBA" id="ARBA00022741"/>
    </source>
</evidence>